<feature type="domain" description="Abortive phage infection protein C-terminal" evidence="1">
    <location>
        <begin position="259"/>
        <end position="502"/>
    </location>
</feature>
<dbReference type="InterPro" id="IPR018891">
    <property type="entry name" value="AIPR_C"/>
</dbReference>
<dbReference type="Proteomes" id="UP000503117">
    <property type="component" value="Chromosome"/>
</dbReference>
<dbReference type="Pfam" id="PF10592">
    <property type="entry name" value="AIPR"/>
    <property type="match status" value="1"/>
</dbReference>
<protein>
    <submittedName>
        <fullName evidence="2">AIPR family protein</fullName>
    </submittedName>
</protein>
<evidence type="ECO:0000259" key="1">
    <source>
        <dbReference type="Pfam" id="PF10592"/>
    </source>
</evidence>
<proteinExistence type="predicted"/>
<sequence>MHIILKNHVASMAAEYEYSGIAESKLFEFFCNYCVFSRHFLGRFDPQSVTTLEDDASIDGIAIIVDGDLIATVEEADAVFATHKTNLLVDIVITQVKSGEQFKKEEIANFKLGLDEFFSLDPSLPMGDFNKSQIAIMQIIFSNLKKVRNRQPNAYIYYCTSGTYKAEKEIRGVFEAIKKSVHATDYFHSTTVTPVGRTELLKYFAELSEKNEAKLQLIDYFGMPKMPGIPQSYVGIVNAKEFVSQLISDEDGNLKQSVFEENVRSFLGLDNEVNSEIQRTLESAEKRKLFSVLNNGITIVAPSLTLAANTKVIDLTNYQIINGCQTSSTLHANIVNLTEDVNVVIKFIESTTDDSAVDIISATNSQSDISKEAFFGLKNKAKHVRRFFDAQNGMVSPENFIHFERRLSEFRGAQIQATRIFDVREVARCYAAMFLNQPHNSARYVHTIFAASGDSLFKEDDHEGYYYAACLALYKYQTLINGRKNNAHNYLKMRWHIIQLFKWFVHEKMDVPLAGANKATAYATRLVEVLNSEDKLYVAVFAKCQEAIDKIGMPTDDALKRAKFTADLTAAAAQLV</sequence>
<gene>
    <name evidence="2" type="ORF">HH213_07430</name>
</gene>
<keyword evidence="3" id="KW-1185">Reference proteome</keyword>
<organism evidence="2 3">
    <name type="scientific">Duganella dendranthematis</name>
    <dbReference type="NCBI Taxonomy" id="2728021"/>
    <lineage>
        <taxon>Bacteria</taxon>
        <taxon>Pseudomonadati</taxon>
        <taxon>Pseudomonadota</taxon>
        <taxon>Betaproteobacteria</taxon>
        <taxon>Burkholderiales</taxon>
        <taxon>Oxalobacteraceae</taxon>
        <taxon>Telluria group</taxon>
        <taxon>Duganella</taxon>
    </lineage>
</organism>
<accession>A0ABX6MJ38</accession>
<name>A0ABX6MJ38_9BURK</name>
<reference evidence="2 3" key="1">
    <citation type="submission" date="2020-04" db="EMBL/GenBank/DDBJ databases">
        <title>Genome sequencing of novel species.</title>
        <authorList>
            <person name="Heo J."/>
            <person name="Kim S.-J."/>
            <person name="Kim J.-S."/>
            <person name="Hong S.-B."/>
            <person name="Kwon S.-W."/>
        </authorList>
    </citation>
    <scope>NUCLEOTIDE SEQUENCE [LARGE SCALE GENOMIC DNA]</scope>
    <source>
        <strain evidence="2 3">AF9R3</strain>
    </source>
</reference>
<evidence type="ECO:0000313" key="3">
    <source>
        <dbReference type="Proteomes" id="UP000503117"/>
    </source>
</evidence>
<dbReference type="EMBL" id="CP051684">
    <property type="protein sequence ID" value="QJD94035.1"/>
    <property type="molecule type" value="Genomic_DNA"/>
</dbReference>
<evidence type="ECO:0000313" key="2">
    <source>
        <dbReference type="EMBL" id="QJD94035.1"/>
    </source>
</evidence>